<proteinExistence type="predicted"/>
<dbReference type="PROSITE" id="PS51084">
    <property type="entry name" value="HIT_2"/>
    <property type="match status" value="1"/>
</dbReference>
<gene>
    <name evidence="3" type="ORF">GCM10011501_14900</name>
</gene>
<dbReference type="SUPFAM" id="SSF54197">
    <property type="entry name" value="HIT-like"/>
    <property type="match status" value="1"/>
</dbReference>
<evidence type="ECO:0000256" key="1">
    <source>
        <dbReference type="PROSITE-ProRule" id="PRU00464"/>
    </source>
</evidence>
<protein>
    <submittedName>
        <fullName evidence="3">Histidine triad (HIT) protein</fullName>
    </submittedName>
</protein>
<dbReference type="InterPro" id="IPR026026">
    <property type="entry name" value="HIT_Hint"/>
</dbReference>
<evidence type="ECO:0000313" key="3">
    <source>
        <dbReference type="EMBL" id="GHE86709.1"/>
    </source>
</evidence>
<dbReference type="Gene3D" id="3.30.428.10">
    <property type="entry name" value="HIT-like"/>
    <property type="match status" value="1"/>
</dbReference>
<dbReference type="InterPro" id="IPR036265">
    <property type="entry name" value="HIT-like_sf"/>
</dbReference>
<accession>A0ABQ3IJS9</accession>
<organism evidence="3 4">
    <name type="scientific">Thalassotalea profundi</name>
    <dbReference type="NCBI Taxonomy" id="2036687"/>
    <lineage>
        <taxon>Bacteria</taxon>
        <taxon>Pseudomonadati</taxon>
        <taxon>Pseudomonadota</taxon>
        <taxon>Gammaproteobacteria</taxon>
        <taxon>Alteromonadales</taxon>
        <taxon>Colwelliaceae</taxon>
        <taxon>Thalassotalea</taxon>
    </lineage>
</organism>
<dbReference type="Pfam" id="PF01230">
    <property type="entry name" value="HIT"/>
    <property type="match status" value="1"/>
</dbReference>
<dbReference type="EMBL" id="BNAH01000005">
    <property type="protein sequence ID" value="GHE86709.1"/>
    <property type="molecule type" value="Genomic_DNA"/>
</dbReference>
<evidence type="ECO:0000259" key="2">
    <source>
        <dbReference type="PROSITE" id="PS51084"/>
    </source>
</evidence>
<name>A0ABQ3IJS9_9GAMM</name>
<dbReference type="PIRSF" id="PIRSF000714">
    <property type="entry name" value="HIT"/>
    <property type="match status" value="1"/>
</dbReference>
<dbReference type="Proteomes" id="UP000626370">
    <property type="component" value="Unassembled WGS sequence"/>
</dbReference>
<dbReference type="RefSeq" id="WP_189377639.1">
    <property type="nucleotide sequence ID" value="NZ_BNAH01000005.1"/>
</dbReference>
<dbReference type="InterPro" id="IPR011146">
    <property type="entry name" value="HIT-like"/>
</dbReference>
<evidence type="ECO:0000313" key="4">
    <source>
        <dbReference type="Proteomes" id="UP000626370"/>
    </source>
</evidence>
<sequence>MLENQFELHPLLKRDCIELLDLKLSKLLLMNDCQYPWFILVPKRADITDVYQLDWQDQQQLLNESSALSEILMQVFMGKKMNVAAIGNVCPQLHLHHIVRYEDDAAWPKPVWGYQPTIAYSSEQLTELQEKLLPALKLVLKQEE</sequence>
<comment type="caution">
    <text evidence="3">The sequence shown here is derived from an EMBL/GenBank/DDBJ whole genome shotgun (WGS) entry which is preliminary data.</text>
</comment>
<comment type="caution">
    <text evidence="1">Lacks conserved residue(s) required for the propagation of feature annotation.</text>
</comment>
<feature type="domain" description="HIT" evidence="2">
    <location>
        <begin position="39"/>
        <end position="107"/>
    </location>
</feature>
<keyword evidence="4" id="KW-1185">Reference proteome</keyword>
<reference evidence="4" key="1">
    <citation type="journal article" date="2019" name="Int. J. Syst. Evol. Microbiol.">
        <title>The Global Catalogue of Microorganisms (GCM) 10K type strain sequencing project: providing services to taxonomists for standard genome sequencing and annotation.</title>
        <authorList>
            <consortium name="The Broad Institute Genomics Platform"/>
            <consortium name="The Broad Institute Genome Sequencing Center for Infectious Disease"/>
            <person name="Wu L."/>
            <person name="Ma J."/>
        </authorList>
    </citation>
    <scope>NUCLEOTIDE SEQUENCE [LARGE SCALE GENOMIC DNA]</scope>
    <source>
        <strain evidence="4">CGMCC 1.15922</strain>
    </source>
</reference>